<organism evidence="2 3">
    <name type="scientific">Tribonema minus</name>
    <dbReference type="NCBI Taxonomy" id="303371"/>
    <lineage>
        <taxon>Eukaryota</taxon>
        <taxon>Sar</taxon>
        <taxon>Stramenopiles</taxon>
        <taxon>Ochrophyta</taxon>
        <taxon>PX clade</taxon>
        <taxon>Xanthophyceae</taxon>
        <taxon>Tribonematales</taxon>
        <taxon>Tribonemataceae</taxon>
        <taxon>Tribonema</taxon>
    </lineage>
</organism>
<dbReference type="Proteomes" id="UP000664859">
    <property type="component" value="Unassembled WGS sequence"/>
</dbReference>
<comment type="caution">
    <text evidence="2">The sequence shown here is derived from an EMBL/GenBank/DDBJ whole genome shotgun (WGS) entry which is preliminary data.</text>
</comment>
<name>A0A835Z6W1_9STRA</name>
<reference evidence="2" key="1">
    <citation type="submission" date="2021-02" db="EMBL/GenBank/DDBJ databases">
        <title>First Annotated Genome of the Yellow-green Alga Tribonema minus.</title>
        <authorList>
            <person name="Mahan K.M."/>
        </authorList>
    </citation>
    <scope>NUCLEOTIDE SEQUENCE</scope>
    <source>
        <strain evidence="2">UTEX B ZZ1240</strain>
    </source>
</reference>
<feature type="compositionally biased region" description="Basic residues" evidence="1">
    <location>
        <begin position="190"/>
        <end position="208"/>
    </location>
</feature>
<feature type="region of interest" description="Disordered" evidence="1">
    <location>
        <begin position="190"/>
        <end position="212"/>
    </location>
</feature>
<protein>
    <submittedName>
        <fullName evidence="2">Uncharacterized protein</fullName>
    </submittedName>
</protein>
<gene>
    <name evidence="2" type="ORF">JKP88DRAFT_267890</name>
</gene>
<dbReference type="EMBL" id="JAFCMP010000089">
    <property type="protein sequence ID" value="KAG5187543.1"/>
    <property type="molecule type" value="Genomic_DNA"/>
</dbReference>
<keyword evidence="3" id="KW-1185">Reference proteome</keyword>
<sequence length="229" mass="25442">MHPLRCACRRRCRYPSDTAPASSLYFKCFIKCLPSSKGTGTADSRQSGTPLRCSAIPASLLLTHGSPALLVCRGRRRARAKALKHKSPAYPPPPPPPPAATYLCPIHLQSIRKPALLAGRCSARSQTLKSPFTATPHRWSQNHRPPLPLLSLPPQPALLVAAPWRLYPAPPSPFPDPPFPCPGHHARVRQRRARHRRRRAQPRMGRQHGRGDWRGMMCAADSRCEVLRA</sequence>
<evidence type="ECO:0000256" key="1">
    <source>
        <dbReference type="SAM" id="MobiDB-lite"/>
    </source>
</evidence>
<dbReference type="AlphaFoldDB" id="A0A835Z6W1"/>
<evidence type="ECO:0000313" key="3">
    <source>
        <dbReference type="Proteomes" id="UP000664859"/>
    </source>
</evidence>
<accession>A0A835Z6W1</accession>
<proteinExistence type="predicted"/>
<evidence type="ECO:0000313" key="2">
    <source>
        <dbReference type="EMBL" id="KAG5187543.1"/>
    </source>
</evidence>